<keyword evidence="2 3" id="KW-0143">Chaperone</keyword>
<evidence type="ECO:0000313" key="4">
    <source>
        <dbReference type="EMBL" id="BAO81789.1"/>
    </source>
</evidence>
<organism evidence="4 5">
    <name type="scientific">Serpentinimonas raichei</name>
    <dbReference type="NCBI Taxonomy" id="1458425"/>
    <lineage>
        <taxon>Bacteria</taxon>
        <taxon>Pseudomonadati</taxon>
        <taxon>Pseudomonadota</taxon>
        <taxon>Betaproteobacteria</taxon>
        <taxon>Burkholderiales</taxon>
        <taxon>Comamonadaceae</taxon>
        <taxon>Serpentinimonas</taxon>
    </lineage>
</organism>
<comment type="subcellular location">
    <subcellularLocation>
        <location evidence="3">Cytoplasm</location>
    </subcellularLocation>
</comment>
<dbReference type="Pfam" id="PF01774">
    <property type="entry name" value="UreD"/>
    <property type="match status" value="1"/>
</dbReference>
<comment type="subunit">
    <text evidence="3">UreD, UreF and UreG form a complex that acts as a GTP-hydrolysis-dependent molecular chaperone, activating the urease apoprotein by helping to assemble the nickel containing metallocenter of UreC. The UreE protein probably delivers the nickel.</text>
</comment>
<dbReference type="InterPro" id="IPR002669">
    <property type="entry name" value="UreD"/>
</dbReference>
<proteinExistence type="inferred from homology"/>
<dbReference type="GO" id="GO:0005737">
    <property type="term" value="C:cytoplasm"/>
    <property type="evidence" value="ECO:0007669"/>
    <property type="project" value="UniProtKB-SubCell"/>
</dbReference>
<reference evidence="4 5" key="1">
    <citation type="journal article" date="2014" name="Nat. Commun.">
        <title>Physiological and genomic features of highly alkaliphilic hydrogen-utilizing Betaproteobacteria from a continental serpentinizing site.</title>
        <authorList>
            <person name="Suzuki S."/>
            <person name="Kuenen J.G."/>
            <person name="Schipper K."/>
            <person name="van der Velde S."/>
            <person name="Ishii S."/>
            <person name="Wu A."/>
            <person name="Sorokin D.Y."/>
            <person name="Tenney A."/>
            <person name="Meng X.Y."/>
            <person name="Morrill P.L."/>
            <person name="Kamagata Y."/>
            <person name="Muyzer G."/>
            <person name="Nealson K.H."/>
        </authorList>
    </citation>
    <scope>NUCLEOTIDE SEQUENCE [LARGE SCALE GENOMIC DNA]</scope>
    <source>
        <strain evidence="4 5">A1</strain>
    </source>
</reference>
<dbReference type="KEGG" id="cbaa:SRAA_1935"/>
<keyword evidence="3" id="KW-0996">Nickel insertion</keyword>
<dbReference type="PANTHER" id="PTHR33643:SF1">
    <property type="entry name" value="UREASE ACCESSORY PROTEIN D"/>
    <property type="match status" value="1"/>
</dbReference>
<evidence type="ECO:0000256" key="1">
    <source>
        <dbReference type="ARBA" id="ARBA00007177"/>
    </source>
</evidence>
<keyword evidence="5" id="KW-1185">Reference proteome</keyword>
<evidence type="ECO:0000313" key="5">
    <source>
        <dbReference type="Proteomes" id="UP000067461"/>
    </source>
</evidence>
<dbReference type="HAMAP" id="MF_01384">
    <property type="entry name" value="UreD"/>
    <property type="match status" value="1"/>
</dbReference>
<sequence length="276" mass="30112">MPWNATLDLRYQRRHETTTVAHRHLGPLRIFHSHYPQGPGLCHNVLIHPPGGLVGGDRLDIRIHAEADCHALLTTPGATRFYRSPGPVATQSVSIQLEPGAKLEWLPMETLAYPGCNAINSLRAELAPDAQLLAWEVTALGLPVSGQPFDTGCLQQRIEIVDCWLDQGRLDALDKRLLDSPLGLAGLRCLGTLVLASGSPWPLQAREALLQAVRETPAQSPAAPHSGATFPHDRVLVLRALGPLVEPVMQTLKAAWRSVRTSAWGAQVAEPRIWQT</sequence>
<comment type="similarity">
    <text evidence="1 3">Belongs to the UreD family.</text>
</comment>
<dbReference type="OrthoDB" id="9798842at2"/>
<dbReference type="PANTHER" id="PTHR33643">
    <property type="entry name" value="UREASE ACCESSORY PROTEIN D"/>
    <property type="match status" value="1"/>
</dbReference>
<dbReference type="Proteomes" id="UP000067461">
    <property type="component" value="Chromosome"/>
</dbReference>
<dbReference type="STRING" id="1458425.SRAA_1935"/>
<dbReference type="HOGENOM" id="CLU_056339_0_0_4"/>
<protein>
    <recommendedName>
        <fullName evidence="3">Urease accessory protein UreD</fullName>
    </recommendedName>
</protein>
<gene>
    <name evidence="3" type="primary">ureD</name>
    <name evidence="4" type="ORF">SRAA_1935</name>
</gene>
<dbReference type="GO" id="GO:0016151">
    <property type="term" value="F:nickel cation binding"/>
    <property type="evidence" value="ECO:0007669"/>
    <property type="project" value="UniProtKB-UniRule"/>
</dbReference>
<evidence type="ECO:0000256" key="3">
    <source>
        <dbReference type="HAMAP-Rule" id="MF_01384"/>
    </source>
</evidence>
<accession>A0A060NSB8</accession>
<keyword evidence="3" id="KW-0963">Cytoplasm</keyword>
<name>A0A060NSB8_9BURK</name>
<comment type="function">
    <text evidence="3">Required for maturation of urease via the functional incorporation of the urease nickel metallocenter.</text>
</comment>
<dbReference type="RefSeq" id="WP_045532385.1">
    <property type="nucleotide sequence ID" value="NZ_AP014568.1"/>
</dbReference>
<dbReference type="EMBL" id="AP014568">
    <property type="protein sequence ID" value="BAO81789.1"/>
    <property type="molecule type" value="Genomic_DNA"/>
</dbReference>
<evidence type="ECO:0000256" key="2">
    <source>
        <dbReference type="ARBA" id="ARBA00023186"/>
    </source>
</evidence>
<dbReference type="AlphaFoldDB" id="A0A060NSB8"/>